<feature type="region of interest" description="Disordered" evidence="13">
    <location>
        <begin position="32"/>
        <end position="70"/>
    </location>
</feature>
<dbReference type="RefSeq" id="WP_013781577.1">
    <property type="nucleotide sequence ID" value="NC_015520.1"/>
</dbReference>
<evidence type="ECO:0000256" key="13">
    <source>
        <dbReference type="SAM" id="MobiDB-lite"/>
    </source>
</evidence>
<keyword evidence="8 12" id="KW-0732">Signal</keyword>
<comment type="function">
    <text evidence="12">Involved in the system for phosphate transport across the cytoplasmic membrane.</text>
</comment>
<reference evidence="15 16" key="2">
    <citation type="journal article" date="2011" name="Stand. Genomic Sci.">
        <title>Complete genome sequence of Mahella australiensis type strain (50-1 BON).</title>
        <authorList>
            <person name="Sikorski J."/>
            <person name="Teshima H."/>
            <person name="Nolan M."/>
            <person name="Lucas S."/>
            <person name="Hammon N."/>
            <person name="Deshpande S."/>
            <person name="Cheng J.F."/>
            <person name="Pitluck S."/>
            <person name="Liolios K."/>
            <person name="Pagani I."/>
            <person name="Ivanova N."/>
            <person name="Huntemann M."/>
            <person name="Mavromatis K."/>
            <person name="Ovchinikova G."/>
            <person name="Pati A."/>
            <person name="Tapia R."/>
            <person name="Han C."/>
            <person name="Goodwin L."/>
            <person name="Chen A."/>
            <person name="Palaniappan K."/>
            <person name="Land M."/>
            <person name="Hauser L."/>
            <person name="Ngatchou-Djao O.D."/>
            <person name="Rohde M."/>
            <person name="Pukall R."/>
            <person name="Spring S."/>
            <person name="Abt B."/>
            <person name="Goker M."/>
            <person name="Detter J.C."/>
            <person name="Woyke T."/>
            <person name="Bristow J."/>
            <person name="Markowitz V."/>
            <person name="Hugenholtz P."/>
            <person name="Eisen J.A."/>
            <person name="Kyrpides N.C."/>
            <person name="Klenk H.P."/>
            <person name="Lapidus A."/>
        </authorList>
    </citation>
    <scope>NUCLEOTIDE SEQUENCE [LARGE SCALE GENOMIC DNA]</scope>
    <source>
        <strain evidence="16">DSM 15567 / CIP 107919 / 50-1 BON</strain>
    </source>
</reference>
<sequence length="320" mass="33339">MKNSRKRWSILLVSVMLMLSLVVLSACSGSGDTAAPSNDASTSDNSASGSDDTSSNGSSEETAPADDLSGTVTAAGSTALQPLVEAAAAKFMELHPNVMVTVQGGGSGTGLSQVSDGAVDIGNSDVFAEEKLDADKAKELVDHQVVAQGFTAIAHKDVGVDNLTKQQLKDIFLGKITNWKDVGGKDQAVVVVNRPTSSGTRATFVKVAFDGEEPIEGNTLTEDSNGTVLKTVAETPGAISYLGLAYLNDTVMALKLDGVEPTVDNIVAGTYPIWSWGHMYTKGEPTGAVKAFLDFMTTDDVAEIARQKNYIAGSDAAKLK</sequence>
<dbReference type="Gene3D" id="3.40.190.10">
    <property type="entry name" value="Periplasmic binding protein-like II"/>
    <property type="match status" value="2"/>
</dbReference>
<organism evidence="15 16">
    <name type="scientific">Mahella australiensis (strain DSM 15567 / CIP 107919 / 50-1 BON)</name>
    <dbReference type="NCBI Taxonomy" id="697281"/>
    <lineage>
        <taxon>Bacteria</taxon>
        <taxon>Bacillati</taxon>
        <taxon>Bacillota</taxon>
        <taxon>Clostridia</taxon>
        <taxon>Thermoanaerobacterales</taxon>
        <taxon>Thermoanaerobacterales Family IV. Incertae Sedis</taxon>
        <taxon>Mahella</taxon>
    </lineage>
</organism>
<evidence type="ECO:0000256" key="11">
    <source>
        <dbReference type="ARBA" id="ARBA00023288"/>
    </source>
</evidence>
<evidence type="ECO:0000256" key="6">
    <source>
        <dbReference type="ARBA" id="ARBA00022475"/>
    </source>
</evidence>
<dbReference type="SUPFAM" id="SSF53850">
    <property type="entry name" value="Periplasmic binding protein-like II"/>
    <property type="match status" value="1"/>
</dbReference>
<dbReference type="KEGG" id="mas:Mahau_1973"/>
<keyword evidence="7 12" id="KW-0592">Phosphate transport</keyword>
<accession>F4A210</accession>
<dbReference type="NCBIfam" id="TIGR02136">
    <property type="entry name" value="ptsS_2"/>
    <property type="match status" value="1"/>
</dbReference>
<dbReference type="PROSITE" id="PS51257">
    <property type="entry name" value="PROKAR_LIPOPROTEIN"/>
    <property type="match status" value="1"/>
</dbReference>
<dbReference type="Pfam" id="PF12849">
    <property type="entry name" value="PBP_like_2"/>
    <property type="match status" value="1"/>
</dbReference>
<dbReference type="GO" id="GO:0006817">
    <property type="term" value="P:phosphate ion transport"/>
    <property type="evidence" value="ECO:0007669"/>
    <property type="project" value="UniProtKB-UniRule"/>
</dbReference>
<protein>
    <recommendedName>
        <fullName evidence="12">Phosphate-binding protein</fullName>
    </recommendedName>
</protein>
<keyword evidence="16" id="KW-1185">Reference proteome</keyword>
<proteinExistence type="inferred from homology"/>
<keyword evidence="6 12" id="KW-1003">Cell membrane</keyword>
<comment type="function">
    <text evidence="1">Part of the ABC transporter complex PstSACB involved in phosphate import.</text>
</comment>
<dbReference type="GO" id="GO:0042301">
    <property type="term" value="F:phosphate ion binding"/>
    <property type="evidence" value="ECO:0007669"/>
    <property type="project" value="UniProtKB-UniRule"/>
</dbReference>
<evidence type="ECO:0000313" key="16">
    <source>
        <dbReference type="Proteomes" id="UP000008457"/>
    </source>
</evidence>
<evidence type="ECO:0000256" key="3">
    <source>
        <dbReference type="ARBA" id="ARBA00008725"/>
    </source>
</evidence>
<comment type="similarity">
    <text evidence="3 12">Belongs to the PstS family.</text>
</comment>
<evidence type="ECO:0000256" key="12">
    <source>
        <dbReference type="RuleBase" id="RU367119"/>
    </source>
</evidence>
<feature type="chain" id="PRO_5039761211" description="Phosphate-binding protein" evidence="12">
    <location>
        <begin position="26"/>
        <end position="320"/>
    </location>
</feature>
<reference evidence="16" key="1">
    <citation type="submission" date="2010-11" db="EMBL/GenBank/DDBJ databases">
        <title>The complete genome of Mahella australiensis DSM 15567.</title>
        <authorList>
            <consortium name="US DOE Joint Genome Institute (JGI-PGF)"/>
            <person name="Lucas S."/>
            <person name="Copeland A."/>
            <person name="Lapidus A."/>
            <person name="Bruce D."/>
            <person name="Goodwin L."/>
            <person name="Pitluck S."/>
            <person name="Kyrpides N."/>
            <person name="Mavromatis K."/>
            <person name="Pagani I."/>
            <person name="Ivanova N."/>
            <person name="Teshima H."/>
            <person name="Brettin T."/>
            <person name="Detter J.C."/>
            <person name="Han C."/>
            <person name="Tapia R."/>
            <person name="Land M."/>
            <person name="Hauser L."/>
            <person name="Markowitz V."/>
            <person name="Cheng J.-F."/>
            <person name="Hugenholtz P."/>
            <person name="Woyke T."/>
            <person name="Wu D."/>
            <person name="Spring S."/>
            <person name="Pukall R."/>
            <person name="Steenblock K."/>
            <person name="Schneider S."/>
            <person name="Klenk H.-P."/>
            <person name="Eisen J.A."/>
        </authorList>
    </citation>
    <scope>NUCLEOTIDE SEQUENCE [LARGE SCALE GENOMIC DNA]</scope>
    <source>
        <strain evidence="16">DSM 15567 / CIP 107919 / 50-1 BON</strain>
    </source>
</reference>
<evidence type="ECO:0000256" key="2">
    <source>
        <dbReference type="ARBA" id="ARBA00004193"/>
    </source>
</evidence>
<dbReference type="PANTHER" id="PTHR30570:SF4">
    <property type="entry name" value="PHOSPHATE-BINDING PROTEIN PSTS 1"/>
    <property type="match status" value="1"/>
</dbReference>
<dbReference type="InterPro" id="IPR024370">
    <property type="entry name" value="PBP_domain"/>
</dbReference>
<dbReference type="Proteomes" id="UP000008457">
    <property type="component" value="Chromosome"/>
</dbReference>
<evidence type="ECO:0000256" key="8">
    <source>
        <dbReference type="ARBA" id="ARBA00022729"/>
    </source>
</evidence>
<evidence type="ECO:0000313" key="15">
    <source>
        <dbReference type="EMBL" id="AEE97149.1"/>
    </source>
</evidence>
<feature type="signal peptide" evidence="12">
    <location>
        <begin position="1"/>
        <end position="25"/>
    </location>
</feature>
<comment type="subcellular location">
    <subcellularLocation>
        <location evidence="2 12">Cell membrane</location>
        <topology evidence="2 12">Lipid-anchor</topology>
    </subcellularLocation>
</comment>
<dbReference type="CDD" id="cd13653">
    <property type="entry name" value="PBP2_phosphate_like_1"/>
    <property type="match status" value="1"/>
</dbReference>
<dbReference type="InterPro" id="IPR011862">
    <property type="entry name" value="Phos-bd"/>
</dbReference>
<dbReference type="STRING" id="697281.Mahau_1973"/>
<gene>
    <name evidence="15" type="ordered locus">Mahau_1973</name>
</gene>
<dbReference type="EMBL" id="CP002360">
    <property type="protein sequence ID" value="AEE97149.1"/>
    <property type="molecule type" value="Genomic_DNA"/>
</dbReference>
<dbReference type="InterPro" id="IPR050811">
    <property type="entry name" value="Phosphate_ABC_transporter"/>
</dbReference>
<dbReference type="GO" id="GO:0005886">
    <property type="term" value="C:plasma membrane"/>
    <property type="evidence" value="ECO:0007669"/>
    <property type="project" value="UniProtKB-SubCell"/>
</dbReference>
<dbReference type="PANTHER" id="PTHR30570">
    <property type="entry name" value="PERIPLASMIC PHOSPHATE BINDING COMPONENT OF PHOSPHATE ABC TRANSPORTER"/>
    <property type="match status" value="1"/>
</dbReference>
<evidence type="ECO:0000256" key="5">
    <source>
        <dbReference type="ARBA" id="ARBA00022448"/>
    </source>
</evidence>
<keyword evidence="11 12" id="KW-0449">Lipoprotein</keyword>
<keyword evidence="5 12" id="KW-0813">Transport</keyword>
<feature type="domain" description="PBP" evidence="14">
    <location>
        <begin position="63"/>
        <end position="299"/>
    </location>
</feature>
<comment type="subunit">
    <text evidence="4 12">The complex is composed of two ATP-binding proteins (PstB), two transmembrane proteins (PstC and PstA) and a solute-binding protein (PstS).</text>
</comment>
<evidence type="ECO:0000259" key="14">
    <source>
        <dbReference type="Pfam" id="PF12849"/>
    </source>
</evidence>
<evidence type="ECO:0000256" key="1">
    <source>
        <dbReference type="ARBA" id="ARBA00002841"/>
    </source>
</evidence>
<name>F4A210_MAHA5</name>
<evidence type="ECO:0000256" key="9">
    <source>
        <dbReference type="ARBA" id="ARBA00023136"/>
    </source>
</evidence>
<evidence type="ECO:0000256" key="10">
    <source>
        <dbReference type="ARBA" id="ARBA00023139"/>
    </source>
</evidence>
<evidence type="ECO:0000256" key="4">
    <source>
        <dbReference type="ARBA" id="ARBA00011529"/>
    </source>
</evidence>
<feature type="compositionally biased region" description="Low complexity" evidence="13">
    <location>
        <begin position="32"/>
        <end position="59"/>
    </location>
</feature>
<dbReference type="eggNOG" id="COG0226">
    <property type="taxonomic scope" value="Bacteria"/>
</dbReference>
<dbReference type="HOGENOM" id="CLU_026228_5_0_9"/>
<keyword evidence="9" id="KW-0472">Membrane</keyword>
<evidence type="ECO:0000256" key="7">
    <source>
        <dbReference type="ARBA" id="ARBA00022592"/>
    </source>
</evidence>
<keyword evidence="10 12" id="KW-0564">Palmitate</keyword>
<dbReference type="AlphaFoldDB" id="F4A210"/>